<dbReference type="Gene3D" id="2.40.100.10">
    <property type="entry name" value="Cyclophilin-like"/>
    <property type="match status" value="1"/>
</dbReference>
<dbReference type="InterPro" id="IPR010016">
    <property type="entry name" value="PxpB"/>
</dbReference>
<proteinExistence type="predicted"/>
<dbReference type="EMBL" id="FQUU01000005">
    <property type="protein sequence ID" value="SHE98123.1"/>
    <property type="molecule type" value="Genomic_DNA"/>
</dbReference>
<accession>A0A1M4XXT8</accession>
<keyword evidence="6" id="KW-1185">Reference proteome</keyword>
<dbReference type="InterPro" id="IPR029000">
    <property type="entry name" value="Cyclophilin-like_dom_sf"/>
</dbReference>
<sequence length="235" mass="26552">MAQYLPYSLFPLGDTALLIDFGNTINEDINDEVLRLFHFLKQQGHPFIKDLVPAYSSLAVYYDIMDVLHHMENGITAFDVMAEVIGGLLRNAGEMENTTGKTIRIPVCYAEKYATDIHYLASQNNICIEEIIRLHTSRTYRVYMLGFIPGFSYMGVVDERIAIKRKPEPQQVVAGSVGIAGRQTGIYPLDSPGGWQIIGRTPVKPFDRDKNPPVLFEPGDQVKFYSITEDEFTDH</sequence>
<dbReference type="GO" id="GO:0016787">
    <property type="term" value="F:hydrolase activity"/>
    <property type="evidence" value="ECO:0007669"/>
    <property type="project" value="UniProtKB-KW"/>
</dbReference>
<evidence type="ECO:0000313" key="6">
    <source>
        <dbReference type="Proteomes" id="UP000184048"/>
    </source>
</evidence>
<evidence type="ECO:0000259" key="4">
    <source>
        <dbReference type="SMART" id="SM00796"/>
    </source>
</evidence>
<evidence type="ECO:0000256" key="3">
    <source>
        <dbReference type="ARBA" id="ARBA00022840"/>
    </source>
</evidence>
<dbReference type="AlphaFoldDB" id="A0A1M4XXT8"/>
<dbReference type="RefSeq" id="WP_072834738.1">
    <property type="nucleotide sequence ID" value="NZ_FQUU01000005.1"/>
</dbReference>
<name>A0A1M4XXT8_9BACT</name>
<dbReference type="Proteomes" id="UP000184048">
    <property type="component" value="Unassembled WGS sequence"/>
</dbReference>
<dbReference type="GO" id="GO:0005524">
    <property type="term" value="F:ATP binding"/>
    <property type="evidence" value="ECO:0007669"/>
    <property type="project" value="UniProtKB-KW"/>
</dbReference>
<keyword evidence="3" id="KW-0067">ATP-binding</keyword>
<keyword evidence="1" id="KW-0547">Nucleotide-binding</keyword>
<organism evidence="5 6">
    <name type="scientific">Flavisolibacter ginsengisoli DSM 18119</name>
    <dbReference type="NCBI Taxonomy" id="1121884"/>
    <lineage>
        <taxon>Bacteria</taxon>
        <taxon>Pseudomonadati</taxon>
        <taxon>Bacteroidota</taxon>
        <taxon>Chitinophagia</taxon>
        <taxon>Chitinophagales</taxon>
        <taxon>Chitinophagaceae</taxon>
        <taxon>Flavisolibacter</taxon>
    </lineage>
</organism>
<evidence type="ECO:0000313" key="5">
    <source>
        <dbReference type="EMBL" id="SHE98123.1"/>
    </source>
</evidence>
<keyword evidence="2" id="KW-0378">Hydrolase</keyword>
<evidence type="ECO:0000256" key="1">
    <source>
        <dbReference type="ARBA" id="ARBA00022741"/>
    </source>
</evidence>
<dbReference type="Pfam" id="PF02682">
    <property type="entry name" value="CT_C_D"/>
    <property type="match status" value="1"/>
</dbReference>
<dbReference type="NCBIfam" id="TIGR00370">
    <property type="entry name" value="5-oxoprolinase subunit PxpB"/>
    <property type="match status" value="1"/>
</dbReference>
<evidence type="ECO:0000256" key="2">
    <source>
        <dbReference type="ARBA" id="ARBA00022801"/>
    </source>
</evidence>
<dbReference type="SUPFAM" id="SSF50891">
    <property type="entry name" value="Cyclophilin-like"/>
    <property type="match status" value="1"/>
</dbReference>
<dbReference type="STRING" id="1121884.SAMN02745131_01519"/>
<dbReference type="SUPFAM" id="SSF160467">
    <property type="entry name" value="PH0987 N-terminal domain-like"/>
    <property type="match status" value="1"/>
</dbReference>
<dbReference type="PANTHER" id="PTHR34698:SF2">
    <property type="entry name" value="5-OXOPROLINASE SUBUNIT B"/>
    <property type="match status" value="1"/>
</dbReference>
<gene>
    <name evidence="5" type="ORF">SAMN02745131_01519</name>
</gene>
<reference evidence="5 6" key="1">
    <citation type="submission" date="2016-11" db="EMBL/GenBank/DDBJ databases">
        <authorList>
            <person name="Jaros S."/>
            <person name="Januszkiewicz K."/>
            <person name="Wedrychowicz H."/>
        </authorList>
    </citation>
    <scope>NUCLEOTIDE SEQUENCE [LARGE SCALE GENOMIC DNA]</scope>
    <source>
        <strain evidence="5 6">DSM 18119</strain>
    </source>
</reference>
<dbReference type="InterPro" id="IPR003833">
    <property type="entry name" value="CT_C_D"/>
</dbReference>
<dbReference type="PANTHER" id="PTHR34698">
    <property type="entry name" value="5-OXOPROLINASE SUBUNIT B"/>
    <property type="match status" value="1"/>
</dbReference>
<protein>
    <submittedName>
        <fullName evidence="5">Inhibitor of KinA</fullName>
    </submittedName>
</protein>
<feature type="domain" description="Carboxyltransferase" evidence="4">
    <location>
        <begin position="7"/>
        <end position="216"/>
    </location>
</feature>
<dbReference type="OrthoDB" id="9778567at2"/>
<dbReference type="Gene3D" id="3.30.1360.40">
    <property type="match status" value="1"/>
</dbReference>
<dbReference type="SMART" id="SM00796">
    <property type="entry name" value="AHS1"/>
    <property type="match status" value="1"/>
</dbReference>